<gene>
    <name evidence="2" type="ORF">A8E72_39540</name>
</gene>
<feature type="region of interest" description="Disordered" evidence="1">
    <location>
        <begin position="77"/>
        <end position="97"/>
    </location>
</feature>
<dbReference type="EMBL" id="MUTJ01000109">
    <property type="protein sequence ID" value="ONU74077.1"/>
    <property type="molecule type" value="Genomic_DNA"/>
</dbReference>
<evidence type="ECO:0000256" key="1">
    <source>
        <dbReference type="SAM" id="MobiDB-lite"/>
    </source>
</evidence>
<name>A0A1V2VR78_9BURK</name>
<proteinExistence type="predicted"/>
<dbReference type="SUPFAM" id="SSF53850">
    <property type="entry name" value="Periplasmic binding protein-like II"/>
    <property type="match status" value="1"/>
</dbReference>
<protein>
    <submittedName>
        <fullName evidence="2">LysR family transcriptional regulator</fullName>
    </submittedName>
</protein>
<dbReference type="AlphaFoldDB" id="A0A1V2VR78"/>
<evidence type="ECO:0000313" key="3">
    <source>
        <dbReference type="Proteomes" id="UP000188543"/>
    </source>
</evidence>
<comment type="caution">
    <text evidence="2">The sequence shown here is derived from an EMBL/GenBank/DDBJ whole genome shotgun (WGS) entry which is preliminary data.</text>
</comment>
<dbReference type="Proteomes" id="UP000188543">
    <property type="component" value="Unassembled WGS sequence"/>
</dbReference>
<dbReference type="OrthoDB" id="5293066at2"/>
<evidence type="ECO:0000313" key="2">
    <source>
        <dbReference type="EMBL" id="ONU74077.1"/>
    </source>
</evidence>
<accession>A0A1V2VR78</accession>
<feature type="compositionally biased region" description="Basic residues" evidence="1">
    <location>
        <begin position="87"/>
        <end position="97"/>
    </location>
</feature>
<reference evidence="2 3" key="1">
    <citation type="submission" date="2016-08" db="EMBL/GenBank/DDBJ databases">
        <authorList>
            <person name="Seilhamer J.J."/>
        </authorList>
    </citation>
    <scope>NUCLEOTIDE SEQUENCE [LARGE SCALE GENOMIC DNA]</scope>
    <source>
        <strain evidence="2 3">VC14762</strain>
    </source>
</reference>
<sequence length="97" mass="10845">MGTLPDCIAAPAIAQGRLVARKVTGMRGTTHCYIAWRADEAGRALRWWVEQLGHPDLVDRFTTAALSVAARRVRDERHAEPALSATRRVRRSGRRAR</sequence>
<organism evidence="2 3">
    <name type="scientific">Burkholderia cenocepacia</name>
    <dbReference type="NCBI Taxonomy" id="95486"/>
    <lineage>
        <taxon>Bacteria</taxon>
        <taxon>Pseudomonadati</taxon>
        <taxon>Pseudomonadota</taxon>
        <taxon>Betaproteobacteria</taxon>
        <taxon>Burkholderiales</taxon>
        <taxon>Burkholderiaceae</taxon>
        <taxon>Burkholderia</taxon>
        <taxon>Burkholderia cepacia complex</taxon>
    </lineage>
</organism>